<dbReference type="EMBL" id="JAKZBV010000001">
    <property type="protein sequence ID" value="MCH6468929.1"/>
    <property type="molecule type" value="Genomic_DNA"/>
</dbReference>
<evidence type="ECO:0008006" key="3">
    <source>
        <dbReference type="Google" id="ProtNLM"/>
    </source>
</evidence>
<dbReference type="SUPFAM" id="SSF55961">
    <property type="entry name" value="Bet v1-like"/>
    <property type="match status" value="1"/>
</dbReference>
<dbReference type="RefSeq" id="WP_241051015.1">
    <property type="nucleotide sequence ID" value="NZ_JAKZBV010000001.1"/>
</dbReference>
<comment type="caution">
    <text evidence="1">The sequence shown here is derived from an EMBL/GenBank/DDBJ whole genome shotgun (WGS) entry which is preliminary data.</text>
</comment>
<gene>
    <name evidence="1" type="ORF">L0M17_02830</name>
</gene>
<evidence type="ECO:0000313" key="1">
    <source>
        <dbReference type="EMBL" id="MCH6468929.1"/>
    </source>
</evidence>
<sequence length="169" mass="18617">MPGRLRHFELRLETPLPAPVAWARILDLRAHDRLIPFTHIIEGLASADELQPGHRFVACTLLTRVGFRGRLLGFNDVMTVEEIDPPEGSRAGHARIVKSGKLVRGSIEVTVSPGRGGAAGHPEERTTAGSTVRWVQDFGLSRFPWIVGLAAFAVARPAYWVTLKRLLRG</sequence>
<protein>
    <recommendedName>
        <fullName evidence="3">SRPBCC family protein</fullName>
    </recommendedName>
</protein>
<reference evidence="1 2" key="1">
    <citation type="submission" date="2022-03" db="EMBL/GenBank/DDBJ databases">
        <title>Sinomonas sp. isolated from a soil.</title>
        <authorList>
            <person name="Han J."/>
            <person name="Kim D.-U."/>
        </authorList>
    </citation>
    <scope>NUCLEOTIDE SEQUENCE [LARGE SCALE GENOMIC DNA]</scope>
    <source>
        <strain evidence="1 2">5-5</strain>
    </source>
</reference>
<name>A0ABS9TX04_9MICC</name>
<dbReference type="Proteomes" id="UP001202922">
    <property type="component" value="Unassembled WGS sequence"/>
</dbReference>
<keyword evidence="2" id="KW-1185">Reference proteome</keyword>
<proteinExistence type="predicted"/>
<evidence type="ECO:0000313" key="2">
    <source>
        <dbReference type="Proteomes" id="UP001202922"/>
    </source>
</evidence>
<organism evidence="1 2">
    <name type="scientific">Sinomonas terrae</name>
    <dbReference type="NCBI Taxonomy" id="2908838"/>
    <lineage>
        <taxon>Bacteria</taxon>
        <taxon>Bacillati</taxon>
        <taxon>Actinomycetota</taxon>
        <taxon>Actinomycetes</taxon>
        <taxon>Micrococcales</taxon>
        <taxon>Micrococcaceae</taxon>
        <taxon>Sinomonas</taxon>
    </lineage>
</organism>
<accession>A0ABS9TX04</accession>